<dbReference type="OrthoDB" id="2350934at2759"/>
<feature type="region of interest" description="Disordered" evidence="1">
    <location>
        <begin position="445"/>
        <end position="470"/>
    </location>
</feature>
<feature type="compositionally biased region" description="Basic and acidic residues" evidence="1">
    <location>
        <begin position="450"/>
        <end position="470"/>
    </location>
</feature>
<evidence type="ECO:0000313" key="4">
    <source>
        <dbReference type="EMBL" id="PSS22875.1"/>
    </source>
</evidence>
<dbReference type="PANTHER" id="PTHR23246">
    <property type="entry name" value="NEW-GLUE PROTEIN"/>
    <property type="match status" value="1"/>
</dbReference>
<feature type="region of interest" description="Disordered" evidence="1">
    <location>
        <begin position="296"/>
        <end position="384"/>
    </location>
</feature>
<evidence type="ECO:0000259" key="3">
    <source>
        <dbReference type="PROSITE" id="PS51294"/>
    </source>
</evidence>
<proteinExistence type="predicted"/>
<dbReference type="SMART" id="SM00717">
    <property type="entry name" value="SANT"/>
    <property type="match status" value="1"/>
</dbReference>
<dbReference type="SUPFAM" id="SSF46689">
    <property type="entry name" value="Homeodomain-like"/>
    <property type="match status" value="1"/>
</dbReference>
<feature type="compositionally biased region" description="Low complexity" evidence="1">
    <location>
        <begin position="159"/>
        <end position="168"/>
    </location>
</feature>
<dbReference type="STRING" id="857342.A0A2T3B7N5"/>
<dbReference type="Gene3D" id="1.10.10.60">
    <property type="entry name" value="Homeodomain-like"/>
    <property type="match status" value="1"/>
</dbReference>
<organism evidence="4 5">
    <name type="scientific">Amorphotheca resinae ATCC 22711</name>
    <dbReference type="NCBI Taxonomy" id="857342"/>
    <lineage>
        <taxon>Eukaryota</taxon>
        <taxon>Fungi</taxon>
        <taxon>Dikarya</taxon>
        <taxon>Ascomycota</taxon>
        <taxon>Pezizomycotina</taxon>
        <taxon>Leotiomycetes</taxon>
        <taxon>Helotiales</taxon>
        <taxon>Amorphothecaceae</taxon>
        <taxon>Amorphotheca</taxon>
    </lineage>
</organism>
<gene>
    <name evidence="4" type="ORF">M430DRAFT_16818</name>
</gene>
<dbReference type="InterPro" id="IPR017930">
    <property type="entry name" value="Myb_dom"/>
</dbReference>
<name>A0A2T3B7N5_AMORE</name>
<dbReference type="Pfam" id="PF00249">
    <property type="entry name" value="Myb_DNA-binding"/>
    <property type="match status" value="1"/>
</dbReference>
<dbReference type="RefSeq" id="XP_024722921.1">
    <property type="nucleotide sequence ID" value="XM_024863532.1"/>
</dbReference>
<dbReference type="InParanoid" id="A0A2T3B7N5"/>
<sequence length="470" mass="50384">MVLAGQMEQDPWAMSLRFNTTRARSKVSTTTTTTTDESATIDGSHSRGLYKSFNASTPGFNRLPVTPVVTRPLLKKPNIASIFAATPLRTPPPWISLYRTAHAPDSPSSLQPCIGLKITVIVDISLLLKGPDSNESSSSPTHKHHTRASSVPAANLQQGPPAYAPASSGAGGKRSMPAHPSESPSKKQSKWSPEEDALIIDLRGGGMKWEDISKRLPGRSAISCRLHYQNYLERRSEWDEERKNKLARLYERFKPEMWAKVAEEMAVPWRAAEAMHWQLGEADMARRAGVVPFSLTSTTMDTQSPGHRSSPSRGHSHSQSHSSVLSGSGSTSSRYSRPTTSHSGSTNVGARGGSGGSTARTIAARRDSTPRTVPATGPNDSLSLAAIGGGMPMGMGRGGTMLPSVAEMTTGVSPYNTPAYAMSMPMGGGYSRPGPLLPAIGMMGGTPIRPDGKRRASPEMGQRETSRRRQ</sequence>
<dbReference type="GeneID" id="36571613"/>
<dbReference type="InterPro" id="IPR009057">
    <property type="entry name" value="Homeodomain-like_sf"/>
</dbReference>
<evidence type="ECO:0000259" key="2">
    <source>
        <dbReference type="PROSITE" id="PS50090"/>
    </source>
</evidence>
<dbReference type="InterPro" id="IPR001005">
    <property type="entry name" value="SANT/Myb"/>
</dbReference>
<protein>
    <recommendedName>
        <fullName evidence="6">Myb-like domain-containing protein</fullName>
    </recommendedName>
</protein>
<reference evidence="4 5" key="1">
    <citation type="journal article" date="2018" name="New Phytol.">
        <title>Comparative genomics and transcriptomics depict ericoid mycorrhizal fungi as versatile saprotrophs and plant mutualists.</title>
        <authorList>
            <person name="Martino E."/>
            <person name="Morin E."/>
            <person name="Grelet G.A."/>
            <person name="Kuo A."/>
            <person name="Kohler A."/>
            <person name="Daghino S."/>
            <person name="Barry K.W."/>
            <person name="Cichocki N."/>
            <person name="Clum A."/>
            <person name="Dockter R.B."/>
            <person name="Hainaut M."/>
            <person name="Kuo R.C."/>
            <person name="LaButti K."/>
            <person name="Lindahl B.D."/>
            <person name="Lindquist E.A."/>
            <person name="Lipzen A."/>
            <person name="Khouja H.R."/>
            <person name="Magnuson J."/>
            <person name="Murat C."/>
            <person name="Ohm R.A."/>
            <person name="Singer S.W."/>
            <person name="Spatafora J.W."/>
            <person name="Wang M."/>
            <person name="Veneault-Fourrey C."/>
            <person name="Henrissat B."/>
            <person name="Grigoriev I.V."/>
            <person name="Martin F.M."/>
            <person name="Perotto S."/>
        </authorList>
    </citation>
    <scope>NUCLEOTIDE SEQUENCE [LARGE SCALE GENOMIC DNA]</scope>
    <source>
        <strain evidence="4 5">ATCC 22711</strain>
    </source>
</reference>
<feature type="compositionally biased region" description="Low complexity" evidence="1">
    <location>
        <begin position="304"/>
        <end position="343"/>
    </location>
</feature>
<dbReference type="PANTHER" id="PTHR23246:SF24">
    <property type="entry name" value="MYB DNA-BINDING DOMAIN-CONTAINING PROTEIN"/>
    <property type="match status" value="1"/>
</dbReference>
<dbReference type="PROSITE" id="PS51294">
    <property type="entry name" value="HTH_MYB"/>
    <property type="match status" value="1"/>
</dbReference>
<accession>A0A2T3B7N5</accession>
<evidence type="ECO:0000256" key="1">
    <source>
        <dbReference type="SAM" id="MobiDB-lite"/>
    </source>
</evidence>
<feature type="domain" description="Myb-like" evidence="2">
    <location>
        <begin position="183"/>
        <end position="232"/>
    </location>
</feature>
<dbReference type="Proteomes" id="UP000241818">
    <property type="component" value="Unassembled WGS sequence"/>
</dbReference>
<dbReference type="InterPro" id="IPR053095">
    <property type="entry name" value="Actin-binding/GATA_Znf"/>
</dbReference>
<feature type="region of interest" description="Disordered" evidence="1">
    <location>
        <begin position="132"/>
        <end position="194"/>
    </location>
</feature>
<dbReference type="CDD" id="cd00167">
    <property type="entry name" value="SANT"/>
    <property type="match status" value="1"/>
</dbReference>
<dbReference type="EMBL" id="KZ679008">
    <property type="protein sequence ID" value="PSS22875.1"/>
    <property type="molecule type" value="Genomic_DNA"/>
</dbReference>
<dbReference type="PROSITE" id="PS50090">
    <property type="entry name" value="MYB_LIKE"/>
    <property type="match status" value="1"/>
</dbReference>
<evidence type="ECO:0000313" key="5">
    <source>
        <dbReference type="Proteomes" id="UP000241818"/>
    </source>
</evidence>
<dbReference type="AlphaFoldDB" id="A0A2T3B7N5"/>
<evidence type="ECO:0008006" key="6">
    <source>
        <dbReference type="Google" id="ProtNLM"/>
    </source>
</evidence>
<keyword evidence="5" id="KW-1185">Reference proteome</keyword>
<feature type="domain" description="HTH myb-type" evidence="3">
    <location>
        <begin position="183"/>
        <end position="236"/>
    </location>
</feature>